<dbReference type="EMBL" id="LSFY01000001">
    <property type="protein sequence ID" value="KXZ40700.1"/>
    <property type="molecule type" value="Genomic_DNA"/>
</dbReference>
<feature type="transmembrane region" description="Helical" evidence="1">
    <location>
        <begin position="113"/>
        <end position="135"/>
    </location>
</feature>
<accession>A0A150FUI3</accession>
<proteinExistence type="predicted"/>
<evidence type="ECO:0000313" key="5">
    <source>
        <dbReference type="Proteomes" id="UP000323392"/>
    </source>
</evidence>
<dbReference type="STRING" id="1121328.JWYL7_1775"/>
<keyword evidence="1" id="KW-1133">Transmembrane helix</keyword>
<evidence type="ECO:0000313" key="3">
    <source>
        <dbReference type="EMBL" id="SHL34026.1"/>
    </source>
</evidence>
<name>A0A150FUI3_CLOPD</name>
<feature type="transmembrane region" description="Helical" evidence="1">
    <location>
        <begin position="87"/>
        <end position="107"/>
    </location>
</feature>
<reference evidence="3 5" key="2">
    <citation type="submission" date="2016-11" db="EMBL/GenBank/DDBJ databases">
        <authorList>
            <person name="Varghese N."/>
            <person name="Submissions S."/>
        </authorList>
    </citation>
    <scope>NUCLEOTIDE SEQUENCE [LARGE SCALE GENOMIC DNA]</scope>
    <source>
        <strain evidence="3 5">DSM 7308</strain>
    </source>
</reference>
<dbReference type="RefSeq" id="WP_066071990.1">
    <property type="nucleotide sequence ID" value="NZ_FRBG01000024.1"/>
</dbReference>
<comment type="caution">
    <text evidence="2">The sequence shown here is derived from an EMBL/GenBank/DDBJ whole genome shotgun (WGS) entry which is preliminary data.</text>
</comment>
<keyword evidence="1" id="KW-0472">Membrane</keyword>
<evidence type="ECO:0000313" key="2">
    <source>
        <dbReference type="EMBL" id="KXZ40700.1"/>
    </source>
</evidence>
<dbReference type="Proteomes" id="UP000323392">
    <property type="component" value="Unassembled WGS sequence"/>
</dbReference>
<sequence>MNKFLYILSLFVQAFCLISVYIVNSLTSKKAGVMRHVYSRSLQYQQNIYSKESLLMQSVLSILLIIIFIMIFIFIKNRKNNFLKFQVIVGFILSFMVYFSINGSFFINSISYIYFVMAFEICLIIQILIITKLLLEK</sequence>
<evidence type="ECO:0000313" key="4">
    <source>
        <dbReference type="Proteomes" id="UP000092605"/>
    </source>
</evidence>
<dbReference type="AlphaFoldDB" id="A0A150FUI3"/>
<dbReference type="Proteomes" id="UP000092605">
    <property type="component" value="Unassembled WGS sequence"/>
</dbReference>
<dbReference type="EMBL" id="FRBG01000024">
    <property type="protein sequence ID" value="SHL34026.1"/>
    <property type="molecule type" value="Genomic_DNA"/>
</dbReference>
<dbReference type="OrthoDB" id="1753856at2"/>
<organism evidence="2 4">
    <name type="scientific">Alkalithermobacter thermoalcaliphilus JW-YL-7 = DSM 7308</name>
    <dbReference type="NCBI Taxonomy" id="1121328"/>
    <lineage>
        <taxon>Bacteria</taxon>
        <taxon>Bacillati</taxon>
        <taxon>Bacillota</taxon>
        <taxon>Clostridia</taxon>
        <taxon>Peptostreptococcales</taxon>
        <taxon>Tepidibacteraceae</taxon>
        <taxon>Alkalithermobacter</taxon>
    </lineage>
</organism>
<feature type="transmembrane region" description="Helical" evidence="1">
    <location>
        <begin position="54"/>
        <end position="75"/>
    </location>
</feature>
<gene>
    <name evidence="2" type="ORF">JWYL7_1775</name>
    <name evidence="3" type="ORF">SAMN05661008_01899</name>
</gene>
<keyword evidence="5" id="KW-1185">Reference proteome</keyword>
<evidence type="ECO:0000256" key="1">
    <source>
        <dbReference type="SAM" id="Phobius"/>
    </source>
</evidence>
<keyword evidence="1" id="KW-0812">Transmembrane</keyword>
<dbReference type="PATRIC" id="fig|1121328.3.peg.1787"/>
<reference evidence="2 4" key="1">
    <citation type="submission" date="2016-02" db="EMBL/GenBank/DDBJ databases">
        <title>Draft genome sequence for Clostridium paradoxum JW-YL-7.</title>
        <authorList>
            <person name="Utturkar S.M."/>
            <person name="Lancaster A."/>
            <person name="Poole F.L."/>
            <person name="Adams M.W."/>
            <person name="Brown S.D."/>
        </authorList>
    </citation>
    <scope>NUCLEOTIDE SEQUENCE [LARGE SCALE GENOMIC DNA]</scope>
    <source>
        <strain evidence="2 4">JW-YL-7</strain>
    </source>
</reference>
<protein>
    <submittedName>
        <fullName evidence="2">Uncharacterized protein</fullName>
    </submittedName>
</protein>